<dbReference type="InterPro" id="IPR051045">
    <property type="entry name" value="TonB-dependent_transducer"/>
</dbReference>
<evidence type="ECO:0000256" key="7">
    <source>
        <dbReference type="ARBA" id="ARBA00022927"/>
    </source>
</evidence>
<dbReference type="InterPro" id="IPR037682">
    <property type="entry name" value="TonB_C"/>
</dbReference>
<dbReference type="GO" id="GO:0031992">
    <property type="term" value="F:energy transducer activity"/>
    <property type="evidence" value="ECO:0007669"/>
    <property type="project" value="TreeGrafter"/>
</dbReference>
<dbReference type="GO" id="GO:0015031">
    <property type="term" value="P:protein transport"/>
    <property type="evidence" value="ECO:0007669"/>
    <property type="project" value="UniProtKB-KW"/>
</dbReference>
<keyword evidence="6 12" id="KW-0812">Transmembrane</keyword>
<organism evidence="14 15">
    <name type="scientific">Edaphobacter dinghuensis</name>
    <dbReference type="NCBI Taxonomy" id="1560005"/>
    <lineage>
        <taxon>Bacteria</taxon>
        <taxon>Pseudomonadati</taxon>
        <taxon>Acidobacteriota</taxon>
        <taxon>Terriglobia</taxon>
        <taxon>Terriglobales</taxon>
        <taxon>Acidobacteriaceae</taxon>
        <taxon>Edaphobacter</taxon>
    </lineage>
</organism>
<name>A0A917HK45_9BACT</name>
<evidence type="ECO:0000259" key="13">
    <source>
        <dbReference type="PROSITE" id="PS52015"/>
    </source>
</evidence>
<reference evidence="14" key="2">
    <citation type="submission" date="2020-09" db="EMBL/GenBank/DDBJ databases">
        <authorList>
            <person name="Sun Q."/>
            <person name="Zhou Y."/>
        </authorList>
    </citation>
    <scope>NUCLEOTIDE SEQUENCE</scope>
    <source>
        <strain evidence="14">CGMCC 1.12997</strain>
    </source>
</reference>
<reference evidence="14" key="1">
    <citation type="journal article" date="2014" name="Int. J. Syst. Evol. Microbiol.">
        <title>Complete genome sequence of Corynebacterium casei LMG S-19264T (=DSM 44701T), isolated from a smear-ripened cheese.</title>
        <authorList>
            <consortium name="US DOE Joint Genome Institute (JGI-PGF)"/>
            <person name="Walter F."/>
            <person name="Albersmeier A."/>
            <person name="Kalinowski J."/>
            <person name="Ruckert C."/>
        </authorList>
    </citation>
    <scope>NUCLEOTIDE SEQUENCE</scope>
    <source>
        <strain evidence="14">CGMCC 1.12997</strain>
    </source>
</reference>
<evidence type="ECO:0000256" key="2">
    <source>
        <dbReference type="ARBA" id="ARBA00006555"/>
    </source>
</evidence>
<dbReference type="SUPFAM" id="SSF74653">
    <property type="entry name" value="TolA/TonB C-terminal domain"/>
    <property type="match status" value="1"/>
</dbReference>
<evidence type="ECO:0000313" key="14">
    <source>
        <dbReference type="EMBL" id="GGG81964.1"/>
    </source>
</evidence>
<evidence type="ECO:0000256" key="4">
    <source>
        <dbReference type="ARBA" id="ARBA00022475"/>
    </source>
</evidence>
<keyword evidence="8 12" id="KW-1133">Transmembrane helix</keyword>
<dbReference type="PROSITE" id="PS52015">
    <property type="entry name" value="TONB_CTD"/>
    <property type="match status" value="1"/>
</dbReference>
<keyword evidence="7" id="KW-0653">Protein transport</keyword>
<dbReference type="Gene3D" id="3.30.1150.10">
    <property type="match status" value="1"/>
</dbReference>
<comment type="similarity">
    <text evidence="2">Belongs to the TonB family.</text>
</comment>
<evidence type="ECO:0000256" key="11">
    <source>
        <dbReference type="SAM" id="MobiDB-lite"/>
    </source>
</evidence>
<evidence type="ECO:0000256" key="8">
    <source>
        <dbReference type="ARBA" id="ARBA00022989"/>
    </source>
</evidence>
<feature type="compositionally biased region" description="Pro residues" evidence="11">
    <location>
        <begin position="334"/>
        <end position="348"/>
    </location>
</feature>
<comment type="caution">
    <text evidence="14">The sequence shown here is derived from an EMBL/GenBank/DDBJ whole genome shotgun (WGS) entry which is preliminary data.</text>
</comment>
<protein>
    <recommendedName>
        <fullName evidence="13">TonB C-terminal domain-containing protein</fullName>
    </recommendedName>
</protein>
<dbReference type="GO" id="GO:0055085">
    <property type="term" value="P:transmembrane transport"/>
    <property type="evidence" value="ECO:0007669"/>
    <property type="project" value="InterPro"/>
</dbReference>
<comment type="subcellular location">
    <subcellularLocation>
        <location evidence="1">Cell inner membrane</location>
        <topology evidence="1">Single-pass membrane protein</topology>
        <orientation evidence="1">Periplasmic side</orientation>
    </subcellularLocation>
</comment>
<feature type="transmembrane region" description="Helical" evidence="12">
    <location>
        <begin position="288"/>
        <end position="308"/>
    </location>
</feature>
<evidence type="ECO:0000256" key="6">
    <source>
        <dbReference type="ARBA" id="ARBA00022692"/>
    </source>
</evidence>
<dbReference type="Proteomes" id="UP000647241">
    <property type="component" value="Unassembled WGS sequence"/>
</dbReference>
<dbReference type="InterPro" id="IPR006260">
    <property type="entry name" value="TonB/TolA_C"/>
</dbReference>
<dbReference type="RefSeq" id="WP_188554705.1">
    <property type="nucleotide sequence ID" value="NZ_BMGT01000003.1"/>
</dbReference>
<proteinExistence type="inferred from homology"/>
<feature type="domain" description="TonB C-terminal" evidence="13">
    <location>
        <begin position="413"/>
        <end position="507"/>
    </location>
</feature>
<sequence>MPFFLDTRETVQRFGSAVAEFRSLLDRNHVTHGSPNDLFEFTRTLEESNQFRMDLSAMVKSVMSKERDELLLTDMMSIIAASVGGPSVTDTDVDITKPTNTLMEFLLGTGCWNWKQFGVTRSIAQRAAAPSVRMEEPEPIRISLPISRTKPAAEMPEDKASLLEISKELRQTLSRLESNTQQVKQHLESIERRIGKLESAPMSDPVNKLAGLEPLLHRGTTDIPAPKPVAPVVREMPREVPTPIDPPLSTRGRAVFSGPAFHDVSGADDDDDFSSPTFAYGTEKRSNIVPLAIFIILAAIGIAIFFFVHSARGSALLNAELARFKQNHIGSSPTPAPSAPAATPPATPLPATGTSSTTPPPSSDQHNATGANAAVPAPAATTSASEDTSSTASSSEADARSLSSDPKIKYIPANMMEGYLLSAPRPEYPTRARIDHIEGQVVLQAIISRRGSIRALHAIKGPESLRSAAVAAVRTWRYKPYSIDGQAQDIATTIYVDFTLRPPPTLVR</sequence>
<feature type="coiled-coil region" evidence="10">
    <location>
        <begin position="159"/>
        <end position="200"/>
    </location>
</feature>
<feature type="region of interest" description="Disordered" evidence="11">
    <location>
        <begin position="328"/>
        <end position="403"/>
    </location>
</feature>
<evidence type="ECO:0000256" key="10">
    <source>
        <dbReference type="SAM" id="Coils"/>
    </source>
</evidence>
<evidence type="ECO:0000256" key="3">
    <source>
        <dbReference type="ARBA" id="ARBA00022448"/>
    </source>
</evidence>
<keyword evidence="15" id="KW-1185">Reference proteome</keyword>
<evidence type="ECO:0000256" key="5">
    <source>
        <dbReference type="ARBA" id="ARBA00022519"/>
    </source>
</evidence>
<dbReference type="AlphaFoldDB" id="A0A917HK45"/>
<dbReference type="EMBL" id="BMGT01000003">
    <property type="protein sequence ID" value="GGG81964.1"/>
    <property type="molecule type" value="Genomic_DNA"/>
</dbReference>
<feature type="compositionally biased region" description="Low complexity" evidence="11">
    <location>
        <begin position="367"/>
        <end position="403"/>
    </location>
</feature>
<evidence type="ECO:0000256" key="12">
    <source>
        <dbReference type="SAM" id="Phobius"/>
    </source>
</evidence>
<keyword evidence="4" id="KW-1003">Cell membrane</keyword>
<dbReference type="NCBIfam" id="TIGR01352">
    <property type="entry name" value="tonB_Cterm"/>
    <property type="match status" value="1"/>
</dbReference>
<evidence type="ECO:0000256" key="1">
    <source>
        <dbReference type="ARBA" id="ARBA00004383"/>
    </source>
</evidence>
<dbReference type="PANTHER" id="PTHR33446:SF2">
    <property type="entry name" value="PROTEIN TONB"/>
    <property type="match status" value="1"/>
</dbReference>
<evidence type="ECO:0000313" key="15">
    <source>
        <dbReference type="Proteomes" id="UP000647241"/>
    </source>
</evidence>
<keyword evidence="9 12" id="KW-0472">Membrane</keyword>
<accession>A0A917HK45</accession>
<keyword evidence="10" id="KW-0175">Coiled coil</keyword>
<dbReference type="PANTHER" id="PTHR33446">
    <property type="entry name" value="PROTEIN TONB-RELATED"/>
    <property type="match status" value="1"/>
</dbReference>
<dbReference type="GO" id="GO:0098797">
    <property type="term" value="C:plasma membrane protein complex"/>
    <property type="evidence" value="ECO:0007669"/>
    <property type="project" value="TreeGrafter"/>
</dbReference>
<gene>
    <name evidence="14" type="ORF">GCM10011585_26830</name>
</gene>
<keyword evidence="5" id="KW-0997">Cell inner membrane</keyword>
<evidence type="ECO:0000256" key="9">
    <source>
        <dbReference type="ARBA" id="ARBA00023136"/>
    </source>
</evidence>
<dbReference type="Pfam" id="PF03544">
    <property type="entry name" value="TonB_C"/>
    <property type="match status" value="1"/>
</dbReference>
<keyword evidence="3" id="KW-0813">Transport</keyword>